<reference evidence="2 3" key="1">
    <citation type="journal article" date="2010" name="Stand. Genomic Sci.">
        <title>Complete genome sequence of Coraliomargarita akajimensis type strain (04OKA010-24).</title>
        <authorList>
            <person name="Mavromatis K."/>
            <person name="Abt B."/>
            <person name="Brambilla E."/>
            <person name="Lapidus A."/>
            <person name="Copeland A."/>
            <person name="Deshpande S."/>
            <person name="Nolan M."/>
            <person name="Lucas S."/>
            <person name="Tice H."/>
            <person name="Cheng J.F."/>
            <person name="Han C."/>
            <person name="Detter J.C."/>
            <person name="Woyke T."/>
            <person name="Goodwin L."/>
            <person name="Pitluck S."/>
            <person name="Held B."/>
            <person name="Brettin T."/>
            <person name="Tapia R."/>
            <person name="Ivanova N."/>
            <person name="Mikhailova N."/>
            <person name="Pati A."/>
            <person name="Liolios K."/>
            <person name="Chen A."/>
            <person name="Palaniappan K."/>
            <person name="Land M."/>
            <person name="Hauser L."/>
            <person name="Chang Y.J."/>
            <person name="Jeffries C.D."/>
            <person name="Rohde M."/>
            <person name="Goker M."/>
            <person name="Bristow J."/>
            <person name="Eisen J.A."/>
            <person name="Markowitz V."/>
            <person name="Hugenholtz P."/>
            <person name="Klenk H.P."/>
            <person name="Kyrpides N.C."/>
        </authorList>
    </citation>
    <scope>NUCLEOTIDE SEQUENCE [LARGE SCALE GENOMIC DNA]</scope>
    <source>
        <strain evidence="3">DSM 45221 / IAM 15411 / JCM 23193 / KCTC 12865</strain>
    </source>
</reference>
<organism evidence="2 3">
    <name type="scientific">Coraliomargarita akajimensis (strain DSM 45221 / IAM 15411 / JCM 23193 / KCTC 12865 / 04OKA010-24)</name>
    <dbReference type="NCBI Taxonomy" id="583355"/>
    <lineage>
        <taxon>Bacteria</taxon>
        <taxon>Pseudomonadati</taxon>
        <taxon>Verrucomicrobiota</taxon>
        <taxon>Opitutia</taxon>
        <taxon>Puniceicoccales</taxon>
        <taxon>Coraliomargaritaceae</taxon>
        <taxon>Coraliomargarita</taxon>
    </lineage>
</organism>
<keyword evidence="3" id="KW-1185">Reference proteome</keyword>
<proteinExistence type="predicted"/>
<gene>
    <name evidence="2" type="ordered locus">Caka_2189</name>
</gene>
<dbReference type="Pfam" id="PF13584">
    <property type="entry name" value="BatD"/>
    <property type="match status" value="1"/>
</dbReference>
<dbReference type="InterPro" id="IPR025738">
    <property type="entry name" value="BatD"/>
</dbReference>
<sequence length="421" mass="47085">MTRTSIIHILLLYLLIAPTSAADKVLVRTELKPDTVWVGQQATLTMTVLGLNGWAQIPDLSTIEIPGCYVIPMGDNRTRVQETINGNGYTGQQYTLKVYPQRSGVIEIPSFILQAELKTWGYNAKAEQHTLQTESQSFHAQLPKGADPSLPLIVTTDFSVAQEWEPEQSDFTVGQALKRTVRMTAKDLPAMVLPPLTKDQPSGVGCYPESPQLESHTKESTLLSTRSETVSFVFEQNTNLRLKDYYFQWWNPSSETLTLLTLEGLQLTVTGGSPTTIDTSTNETPNHRWTLILSALLIFGLAALYRSILNRTDPQSPEVLEHYAFKLLREAATNRNHSGFVNALYDWLALVTTEDTSPSLFLARYQPATEIDALTDLLKDPSHHHVDLNILFRQFKAARTAHRRNQAQSRKADSLLPPLNG</sequence>
<evidence type="ECO:0008006" key="4">
    <source>
        <dbReference type="Google" id="ProtNLM"/>
    </source>
</evidence>
<feature type="region of interest" description="Disordered" evidence="1">
    <location>
        <begin position="402"/>
        <end position="421"/>
    </location>
</feature>
<dbReference type="EMBL" id="CP001998">
    <property type="protein sequence ID" value="ADE55207.1"/>
    <property type="molecule type" value="Genomic_DNA"/>
</dbReference>
<evidence type="ECO:0000313" key="2">
    <source>
        <dbReference type="EMBL" id="ADE55207.1"/>
    </source>
</evidence>
<accession>D5EM47</accession>
<dbReference type="OrthoDB" id="5293418at2"/>
<dbReference type="HOGENOM" id="CLU_651683_0_0_0"/>
<dbReference type="eggNOG" id="ENOG502Z8JG">
    <property type="taxonomic scope" value="Bacteria"/>
</dbReference>
<evidence type="ECO:0000256" key="1">
    <source>
        <dbReference type="SAM" id="MobiDB-lite"/>
    </source>
</evidence>
<dbReference type="RefSeq" id="WP_013043929.1">
    <property type="nucleotide sequence ID" value="NC_014008.1"/>
</dbReference>
<dbReference type="PANTHER" id="PTHR40940">
    <property type="entry name" value="PROTEIN BATD-RELATED"/>
    <property type="match status" value="1"/>
</dbReference>
<name>D5EM47_CORAD</name>
<dbReference type="KEGG" id="caa:Caka_2189"/>
<evidence type="ECO:0000313" key="3">
    <source>
        <dbReference type="Proteomes" id="UP000000925"/>
    </source>
</evidence>
<protein>
    <recommendedName>
        <fullName evidence="4">Protein BatD</fullName>
    </recommendedName>
</protein>
<dbReference type="AlphaFoldDB" id="D5EM47"/>
<dbReference type="Proteomes" id="UP000000925">
    <property type="component" value="Chromosome"/>
</dbReference>
<dbReference type="PANTHER" id="PTHR40940:SF1">
    <property type="entry name" value="PROTEIN BATD"/>
    <property type="match status" value="1"/>
</dbReference>
<dbReference type="STRING" id="583355.Caka_2189"/>